<keyword evidence="2" id="KW-0472">Membrane</keyword>
<keyword evidence="2" id="KW-0812">Transmembrane</keyword>
<gene>
    <name evidence="3" type="ORF">ACFOSH_12085</name>
</gene>
<reference evidence="4" key="1">
    <citation type="journal article" date="2019" name="Int. J. Syst. Evol. Microbiol.">
        <title>The Global Catalogue of Microorganisms (GCM) 10K type strain sequencing project: providing services to taxonomists for standard genome sequencing and annotation.</title>
        <authorList>
            <consortium name="The Broad Institute Genomics Platform"/>
            <consortium name="The Broad Institute Genome Sequencing Center for Infectious Disease"/>
            <person name="Wu L."/>
            <person name="Ma J."/>
        </authorList>
    </citation>
    <scope>NUCLEOTIDE SEQUENCE [LARGE SCALE GENOMIC DNA]</scope>
    <source>
        <strain evidence="4">CGMCC 4.7676</strain>
    </source>
</reference>
<feature type="region of interest" description="Disordered" evidence="1">
    <location>
        <begin position="38"/>
        <end position="59"/>
    </location>
</feature>
<evidence type="ECO:0000313" key="4">
    <source>
        <dbReference type="Proteomes" id="UP001595645"/>
    </source>
</evidence>
<accession>A0ABV7NU26</accession>
<comment type="caution">
    <text evidence="3">The sequence shown here is derived from an EMBL/GenBank/DDBJ whole genome shotgun (WGS) entry which is preliminary data.</text>
</comment>
<feature type="compositionally biased region" description="Polar residues" evidence="1">
    <location>
        <begin position="50"/>
        <end position="59"/>
    </location>
</feature>
<sequence length="59" mass="6393">MTMGTALLFIGGGALLVVSLLLTVGMLLGRRVRRGRKQGRYPYRAKPGSYDNSSMGNPH</sequence>
<protein>
    <submittedName>
        <fullName evidence="3">Uncharacterized protein</fullName>
    </submittedName>
</protein>
<dbReference type="RefSeq" id="WP_378238876.1">
    <property type="nucleotide sequence ID" value="NZ_JBHRWK010000015.1"/>
</dbReference>
<name>A0ABV7NU26_9PSEU</name>
<evidence type="ECO:0000256" key="1">
    <source>
        <dbReference type="SAM" id="MobiDB-lite"/>
    </source>
</evidence>
<keyword evidence="4" id="KW-1185">Reference proteome</keyword>
<evidence type="ECO:0000256" key="2">
    <source>
        <dbReference type="SAM" id="Phobius"/>
    </source>
</evidence>
<dbReference type="Proteomes" id="UP001595645">
    <property type="component" value="Unassembled WGS sequence"/>
</dbReference>
<dbReference type="EMBL" id="JBHRWK010000015">
    <property type="protein sequence ID" value="MFC3450170.1"/>
    <property type="molecule type" value="Genomic_DNA"/>
</dbReference>
<organism evidence="3 4">
    <name type="scientific">Amycolatopsis speibonae</name>
    <dbReference type="NCBI Taxonomy" id="1450224"/>
    <lineage>
        <taxon>Bacteria</taxon>
        <taxon>Bacillati</taxon>
        <taxon>Actinomycetota</taxon>
        <taxon>Actinomycetes</taxon>
        <taxon>Pseudonocardiales</taxon>
        <taxon>Pseudonocardiaceae</taxon>
        <taxon>Amycolatopsis</taxon>
    </lineage>
</organism>
<feature type="transmembrane region" description="Helical" evidence="2">
    <location>
        <begin position="6"/>
        <end position="28"/>
    </location>
</feature>
<evidence type="ECO:0000313" key="3">
    <source>
        <dbReference type="EMBL" id="MFC3450170.1"/>
    </source>
</evidence>
<proteinExistence type="predicted"/>
<keyword evidence="2" id="KW-1133">Transmembrane helix</keyword>